<evidence type="ECO:0000313" key="2">
    <source>
        <dbReference type="Proteomes" id="UP000321424"/>
    </source>
</evidence>
<dbReference type="EMBL" id="BJXA01000001">
    <property type="protein sequence ID" value="GEM35834.1"/>
    <property type="molecule type" value="Genomic_DNA"/>
</dbReference>
<proteinExistence type="predicted"/>
<gene>
    <name evidence="1" type="ORF">NN4_03530</name>
</gene>
<evidence type="ECO:0000313" key="1">
    <source>
        <dbReference type="EMBL" id="GEM35834.1"/>
    </source>
</evidence>
<name>A0A511M591_9NOCA</name>
<protein>
    <submittedName>
        <fullName evidence="1">Uncharacterized protein</fullName>
    </submittedName>
</protein>
<accession>A0A511M591</accession>
<organism evidence="1 2">
    <name type="scientific">Nocardia ninae NBRC 108245</name>
    <dbReference type="NCBI Taxonomy" id="1210091"/>
    <lineage>
        <taxon>Bacteria</taxon>
        <taxon>Bacillati</taxon>
        <taxon>Actinomycetota</taxon>
        <taxon>Actinomycetes</taxon>
        <taxon>Mycobacteriales</taxon>
        <taxon>Nocardiaceae</taxon>
        <taxon>Nocardia</taxon>
    </lineage>
</organism>
<reference evidence="1 2" key="1">
    <citation type="submission" date="2019-07" db="EMBL/GenBank/DDBJ databases">
        <title>Whole genome shotgun sequence of Nocardia ninae NBRC 108245.</title>
        <authorList>
            <person name="Hosoyama A."/>
            <person name="Uohara A."/>
            <person name="Ohji S."/>
            <person name="Ichikawa N."/>
        </authorList>
    </citation>
    <scope>NUCLEOTIDE SEQUENCE [LARGE SCALE GENOMIC DNA]</scope>
    <source>
        <strain evidence="1 2">NBRC 108245</strain>
    </source>
</reference>
<dbReference type="Proteomes" id="UP000321424">
    <property type="component" value="Unassembled WGS sequence"/>
</dbReference>
<comment type="caution">
    <text evidence="1">The sequence shown here is derived from an EMBL/GenBank/DDBJ whole genome shotgun (WGS) entry which is preliminary data.</text>
</comment>
<keyword evidence="2" id="KW-1185">Reference proteome</keyword>
<dbReference type="AlphaFoldDB" id="A0A511M591"/>
<sequence>MAPATAADLSDGGGMSEPLDTVRVLLGGAGLPANEAEMAGLAATYPEYRAAIDALYAVPAARYVDPALRFHAHARIAEWDR</sequence>